<dbReference type="OrthoDB" id="46189at2759"/>
<organism evidence="9 10">
    <name type="scientific">Emericella nidulans (strain FGSC A4 / ATCC 38163 / CBS 112.46 / NRRL 194 / M139)</name>
    <name type="common">Aspergillus nidulans</name>
    <dbReference type="NCBI Taxonomy" id="227321"/>
    <lineage>
        <taxon>Eukaryota</taxon>
        <taxon>Fungi</taxon>
        <taxon>Dikarya</taxon>
        <taxon>Ascomycota</taxon>
        <taxon>Pezizomycotina</taxon>
        <taxon>Eurotiomycetes</taxon>
        <taxon>Eurotiomycetidae</taxon>
        <taxon>Eurotiales</taxon>
        <taxon>Aspergillaceae</taxon>
        <taxon>Aspergillus</taxon>
        <taxon>Aspergillus subgen. Nidulantes</taxon>
    </lineage>
</organism>
<dbReference type="RefSeq" id="XP_050467127.1">
    <property type="nucleotide sequence ID" value="XM_050613163.1"/>
</dbReference>
<reference evidence="10" key="1">
    <citation type="journal article" date="2005" name="Nature">
        <title>Sequencing of Aspergillus nidulans and comparative analysis with A. fumigatus and A. oryzae.</title>
        <authorList>
            <person name="Galagan J.E."/>
            <person name="Calvo S.E."/>
            <person name="Cuomo C."/>
            <person name="Ma L.J."/>
            <person name="Wortman J.R."/>
            <person name="Batzoglou S."/>
            <person name="Lee S.I."/>
            <person name="Basturkmen M."/>
            <person name="Spevak C.C."/>
            <person name="Clutterbuck J."/>
            <person name="Kapitonov V."/>
            <person name="Jurka J."/>
            <person name="Scazzocchio C."/>
            <person name="Farman M."/>
            <person name="Butler J."/>
            <person name="Purcell S."/>
            <person name="Harris S."/>
            <person name="Braus G.H."/>
            <person name="Draht O."/>
            <person name="Busch S."/>
            <person name="D'Enfert C."/>
            <person name="Bouchier C."/>
            <person name="Goldman G.H."/>
            <person name="Bell-Pedersen D."/>
            <person name="Griffiths-Jones S."/>
            <person name="Doonan J.H."/>
            <person name="Yu J."/>
            <person name="Vienken K."/>
            <person name="Pain A."/>
            <person name="Freitag M."/>
            <person name="Selker E.U."/>
            <person name="Archer D.B."/>
            <person name="Penalva M.A."/>
            <person name="Oakley B.R."/>
            <person name="Momany M."/>
            <person name="Tanaka T."/>
            <person name="Kumagai T."/>
            <person name="Asai K."/>
            <person name="Machida M."/>
            <person name="Nierman W.C."/>
            <person name="Denning D.W."/>
            <person name="Caddick M."/>
            <person name="Hynes M."/>
            <person name="Paoletti M."/>
            <person name="Fischer R."/>
            <person name="Miller B."/>
            <person name="Dyer P."/>
            <person name="Sachs M.S."/>
            <person name="Osmani S.A."/>
            <person name="Birren B.W."/>
        </authorList>
    </citation>
    <scope>NUCLEOTIDE SEQUENCE [LARGE SCALE GENOMIC DNA]</scope>
    <source>
        <strain evidence="10">FGSC A4 / ATCC 38163 / CBS 112.46 / NRRL 194 / M139</strain>
    </source>
</reference>
<keyword evidence="10" id="KW-1185">Reference proteome</keyword>
<dbReference type="GO" id="GO:0005794">
    <property type="term" value="C:Golgi apparatus"/>
    <property type="evidence" value="ECO:0000318"/>
    <property type="project" value="GO_Central"/>
</dbReference>
<dbReference type="InParanoid" id="C8V132"/>
<evidence type="ECO:0000256" key="1">
    <source>
        <dbReference type="ARBA" id="ARBA00004395"/>
    </source>
</evidence>
<dbReference type="OMA" id="PQSLKSW"/>
<accession>C8V132</accession>
<protein>
    <recommendedName>
        <fullName evidence="3">Conserved oligomeric Golgi complex subunit 1</fullName>
    </recommendedName>
</protein>
<evidence type="ECO:0000256" key="7">
    <source>
        <dbReference type="ARBA" id="ARBA00023136"/>
    </source>
</evidence>
<evidence type="ECO:0000256" key="4">
    <source>
        <dbReference type="ARBA" id="ARBA00022448"/>
    </source>
</evidence>
<name>C8V132_EMENI</name>
<dbReference type="GO" id="GO:0000139">
    <property type="term" value="C:Golgi membrane"/>
    <property type="evidence" value="ECO:0007669"/>
    <property type="project" value="UniProtKB-SubCell"/>
</dbReference>
<reference evidence="10" key="2">
    <citation type="journal article" date="2009" name="Fungal Genet. Biol.">
        <title>The 2008 update of the Aspergillus nidulans genome annotation: a community effort.</title>
        <authorList>
            <person name="Wortman J.R."/>
            <person name="Gilsenan J.M."/>
            <person name="Joardar V."/>
            <person name="Deegan J."/>
            <person name="Clutterbuck J."/>
            <person name="Andersen M.R."/>
            <person name="Archer D."/>
            <person name="Bencina M."/>
            <person name="Braus G."/>
            <person name="Coutinho P."/>
            <person name="von Dohren H."/>
            <person name="Doonan J."/>
            <person name="Driessen A.J."/>
            <person name="Durek P."/>
            <person name="Espeso E."/>
            <person name="Fekete E."/>
            <person name="Flipphi M."/>
            <person name="Estrada C.G."/>
            <person name="Geysens S."/>
            <person name="Goldman G."/>
            <person name="de Groot P.W."/>
            <person name="Hansen K."/>
            <person name="Harris S.D."/>
            <person name="Heinekamp T."/>
            <person name="Helmstaedt K."/>
            <person name="Henrissat B."/>
            <person name="Hofmann G."/>
            <person name="Homan T."/>
            <person name="Horio T."/>
            <person name="Horiuchi H."/>
            <person name="James S."/>
            <person name="Jones M."/>
            <person name="Karaffa L."/>
            <person name="Karanyi Z."/>
            <person name="Kato M."/>
            <person name="Keller N."/>
            <person name="Kelly D.E."/>
            <person name="Kiel J.A."/>
            <person name="Kim J.M."/>
            <person name="van der Klei I.J."/>
            <person name="Klis F.M."/>
            <person name="Kovalchuk A."/>
            <person name="Krasevec N."/>
            <person name="Kubicek C.P."/>
            <person name="Liu B."/>
            <person name="Maccabe A."/>
            <person name="Meyer V."/>
            <person name="Mirabito P."/>
            <person name="Miskei M."/>
            <person name="Mos M."/>
            <person name="Mullins J."/>
            <person name="Nelson D.R."/>
            <person name="Nielsen J."/>
            <person name="Oakley B.R."/>
            <person name="Osmani S.A."/>
            <person name="Pakula T."/>
            <person name="Paszewski A."/>
            <person name="Paulsen I."/>
            <person name="Pilsyk S."/>
            <person name="Pocsi I."/>
            <person name="Punt P.J."/>
            <person name="Ram A.F."/>
            <person name="Ren Q."/>
            <person name="Robellet X."/>
            <person name="Robson G."/>
            <person name="Seiboth B."/>
            <person name="van Solingen P."/>
            <person name="Specht T."/>
            <person name="Sun J."/>
            <person name="Taheri-Talesh N."/>
            <person name="Takeshita N."/>
            <person name="Ussery D."/>
            <person name="vanKuyk P.A."/>
            <person name="Visser H."/>
            <person name="van de Vondervoort P.J."/>
            <person name="de Vries R.P."/>
            <person name="Walton J."/>
            <person name="Xiang X."/>
            <person name="Xiong Y."/>
            <person name="Zeng A.P."/>
            <person name="Brandt B.W."/>
            <person name="Cornell M.J."/>
            <person name="van den Hondel C.A."/>
            <person name="Visser J."/>
            <person name="Oliver S.G."/>
            <person name="Turner G."/>
        </authorList>
    </citation>
    <scope>GENOME REANNOTATION</scope>
    <source>
        <strain evidence="10">FGSC A4 / ATCC 38163 / CBS 112.46 / NRRL 194 / M139</strain>
    </source>
</reference>
<evidence type="ECO:0000256" key="8">
    <source>
        <dbReference type="SAM" id="MobiDB-lite"/>
    </source>
</evidence>
<dbReference type="PANTHER" id="PTHR31658">
    <property type="entry name" value="CONSERVED OLIGOMERIC GOLGI COMPLEX SUBUNIT 1"/>
    <property type="match status" value="1"/>
</dbReference>
<dbReference type="STRING" id="227321.C8V132"/>
<evidence type="ECO:0000313" key="10">
    <source>
        <dbReference type="Proteomes" id="UP000000560"/>
    </source>
</evidence>
<feature type="compositionally biased region" description="Polar residues" evidence="8">
    <location>
        <begin position="687"/>
        <end position="696"/>
    </location>
</feature>
<dbReference type="GeneID" id="2870663"/>
<gene>
    <name evidence="9" type="ORF">ANIA_06596</name>
</gene>
<sequence length="778" mass="87553">MASDGPDPQSLKTWEDAFQYSIPTVRRLEQELRRDVASNKEKLRALVGTRYRELVGTAETIVAMSRNMEEVDTTLGDIGRRCNPRLVGKKYTHLNRMENNKTTAQDATKRALGAQLALLHRCSVLISKMLRKRGSPLLIAKLLVISRLLHKCLSEQKSVPPFLETLRNQLASLRRGLRSRINKLLASAKSTIDEVIEALAAYCLSTSSSSDDAVAYYHKVRLDVIGNQLDNAKPSGENILAALRLYIQTLQFSKTLLSRRFTDVLGKLKSRSLFTDPDIRNIDELSLDVLGRWVATDIFNFTPWIKLNEQSKQDADRAIKKWSKGAFEEFVRRSQDSLKTWADFSQLIQLRKETLGLWLCSWSSTTTHSTLQVLEGIRTVFNSRLKDILLDKAKDLGTFGQAVASALSGWDGDHGKTQSLWDHELLSLDYTNGAAAFREAITDKLLGRDAEISSATKEYQMWLSTIRTLREAVDALREVRWPDILEEAADEDLDLDVTAILNEDDSQLLRNALEAAVRQSFDALQGSFADSHKNIGDSGRGEKAAFMLKLVRLVRRDLPHEFIPKDTEFFKDIIPGLQEILAAEVIADTRPLSFASSVNPQTMTPAGRLLWEGDPELPVQPSPATFKFMRRILESMGRHGHGLWDMSTVCVFQRALQKDVARRITAYLDDIDSPADWAKPEDEKETPVQNGNSRSVAPTEAQLHDIKLQLYFDTIFLNSAMVDKATQQSSLQEVAEKLRNSFGSDAGSISETMDQRAQEYWHRTRLLFGLLAADAAQL</sequence>
<evidence type="ECO:0000313" key="9">
    <source>
        <dbReference type="EMBL" id="CBF71064.1"/>
    </source>
</evidence>
<dbReference type="PANTHER" id="PTHR31658:SF0">
    <property type="entry name" value="CONSERVED OLIGOMERIC GOLGI COMPLEX SUBUNIT 1"/>
    <property type="match status" value="1"/>
</dbReference>
<keyword evidence="6" id="KW-0333">Golgi apparatus</keyword>
<dbReference type="KEGG" id="ani:ANIA_06596"/>
<evidence type="ECO:0000256" key="2">
    <source>
        <dbReference type="ARBA" id="ARBA00006653"/>
    </source>
</evidence>
<dbReference type="GO" id="GO:0006891">
    <property type="term" value="P:intra-Golgi vesicle-mediated transport"/>
    <property type="evidence" value="ECO:0007669"/>
    <property type="project" value="InterPro"/>
</dbReference>
<evidence type="ECO:0000256" key="3">
    <source>
        <dbReference type="ARBA" id="ARBA00020978"/>
    </source>
</evidence>
<comment type="similarity">
    <text evidence="2">Belongs to the COG1 family.</text>
</comment>
<dbReference type="AlphaFoldDB" id="C8V132"/>
<proteinExistence type="inferred from homology"/>
<dbReference type="HOGENOM" id="CLU_008451_0_0_1"/>
<dbReference type="EMBL" id="BN001301">
    <property type="protein sequence ID" value="CBF71064.1"/>
    <property type="molecule type" value="Genomic_DNA"/>
</dbReference>
<dbReference type="Proteomes" id="UP000000560">
    <property type="component" value="Chromosome I"/>
</dbReference>
<dbReference type="VEuPathDB" id="FungiDB:AN6596"/>
<keyword evidence="7" id="KW-0472">Membrane</keyword>
<dbReference type="GO" id="GO:0015031">
    <property type="term" value="P:protein transport"/>
    <property type="evidence" value="ECO:0007669"/>
    <property type="project" value="UniProtKB-KW"/>
</dbReference>
<evidence type="ECO:0000256" key="5">
    <source>
        <dbReference type="ARBA" id="ARBA00022927"/>
    </source>
</evidence>
<keyword evidence="5" id="KW-0653">Protein transport</keyword>
<dbReference type="eggNOG" id="ENOG502RN59">
    <property type="taxonomic scope" value="Eukaryota"/>
</dbReference>
<dbReference type="Pfam" id="PF08700">
    <property type="entry name" value="VPS51_Exo84_N"/>
    <property type="match status" value="1"/>
</dbReference>
<feature type="region of interest" description="Disordered" evidence="8">
    <location>
        <begin position="675"/>
        <end position="698"/>
    </location>
</feature>
<keyword evidence="4" id="KW-0813">Transport</keyword>
<evidence type="ECO:0000256" key="6">
    <source>
        <dbReference type="ARBA" id="ARBA00023034"/>
    </source>
</evidence>
<dbReference type="InterPro" id="IPR033370">
    <property type="entry name" value="COG1"/>
</dbReference>
<comment type="subcellular location">
    <subcellularLocation>
        <location evidence="1">Golgi apparatus membrane</location>
        <topology evidence="1">Peripheral membrane protein</topology>
    </subcellularLocation>
</comment>
<dbReference type="GO" id="GO:0017119">
    <property type="term" value="C:Golgi transport complex"/>
    <property type="evidence" value="ECO:0007669"/>
    <property type="project" value="InterPro"/>
</dbReference>